<evidence type="ECO:0000313" key="1">
    <source>
        <dbReference type="EMBL" id="EBA05871.1"/>
    </source>
</evidence>
<comment type="caution">
    <text evidence="1">The sequence shown here is derived from an EMBL/GenBank/DDBJ whole genome shotgun (WGS) entry which is preliminary data.</text>
</comment>
<dbReference type="Proteomes" id="UP000005713">
    <property type="component" value="Unassembled WGS sequence"/>
</dbReference>
<dbReference type="Gene3D" id="3.40.630.30">
    <property type="match status" value="1"/>
</dbReference>
<dbReference type="eggNOG" id="ENOG5033PSK">
    <property type="taxonomic scope" value="Bacteria"/>
</dbReference>
<gene>
    <name evidence="1" type="ORF">SSE37_15643</name>
</gene>
<protein>
    <submittedName>
        <fullName evidence="1">Uncharacterized protein</fullName>
    </submittedName>
</protein>
<proteinExistence type="predicted"/>
<keyword evidence="2" id="KW-1185">Reference proteome</keyword>
<dbReference type="SUPFAM" id="SSF55729">
    <property type="entry name" value="Acyl-CoA N-acyltransferases (Nat)"/>
    <property type="match status" value="1"/>
</dbReference>
<organism evidence="1 2">
    <name type="scientific">Sagittula stellata (strain ATCC 700073 / DSM 11524 / E-37)</name>
    <dbReference type="NCBI Taxonomy" id="388399"/>
    <lineage>
        <taxon>Bacteria</taxon>
        <taxon>Pseudomonadati</taxon>
        <taxon>Pseudomonadota</taxon>
        <taxon>Alphaproteobacteria</taxon>
        <taxon>Rhodobacterales</taxon>
        <taxon>Roseobacteraceae</taxon>
        <taxon>Sagittula</taxon>
    </lineage>
</organism>
<name>A3KA80_SAGS3</name>
<reference evidence="1 2" key="1">
    <citation type="submission" date="2006-06" db="EMBL/GenBank/DDBJ databases">
        <authorList>
            <person name="Moran M.A."/>
            <person name="Ferriera S."/>
            <person name="Johnson J."/>
            <person name="Kravitz S."/>
            <person name="Beeson K."/>
            <person name="Sutton G."/>
            <person name="Rogers Y.-H."/>
            <person name="Friedman R."/>
            <person name="Frazier M."/>
            <person name="Venter J.C."/>
        </authorList>
    </citation>
    <scope>NUCLEOTIDE SEQUENCE [LARGE SCALE GENOMIC DNA]</scope>
    <source>
        <strain evidence="1 2">E-37</strain>
    </source>
</reference>
<dbReference type="AlphaFoldDB" id="A3KA80"/>
<sequence>MLLQDAAARQACDADLWAMKAEAGDAVAGFIEGATQGGTPIRHGWMVAEEDGRITGVAHSILLPVPPIYAGEDGMPGLLMEDCAVAPDASSGTAEALLAAAEDDLTKAGAKILLASHVLPGAWAAALEGAGYAPLTLYFRARIETGAHKVPLAGAGDIPGLVAQSAVNRDCLYSVDPFWKPHPEADARFESWMRKSLTLTDRDMLVTEAGGRVTGYAIAHPATPLHLPAAHEPKGVGMIDDYFHEGFAEVGATGVAGEALHLLQAAEGALAARGARAGMMICPADWTSKREMLEASGHEVALTWSIRR</sequence>
<evidence type="ECO:0000313" key="2">
    <source>
        <dbReference type="Proteomes" id="UP000005713"/>
    </source>
</evidence>
<dbReference type="InterPro" id="IPR016181">
    <property type="entry name" value="Acyl_CoA_acyltransferase"/>
</dbReference>
<accession>A3KA80</accession>
<dbReference type="EMBL" id="AAYA01000021">
    <property type="protein sequence ID" value="EBA05871.1"/>
    <property type="molecule type" value="Genomic_DNA"/>
</dbReference>